<dbReference type="AlphaFoldDB" id="A0A927H9Y1"/>
<dbReference type="InterPro" id="IPR011576">
    <property type="entry name" value="Pyridox_Oxase_N"/>
</dbReference>
<reference evidence="2" key="1">
    <citation type="submission" date="2020-09" db="EMBL/GenBank/DDBJ databases">
        <title>Bacillus faecalis sp. nov., a moderately halophilic bacterium isolated from cow faeces.</title>
        <authorList>
            <person name="Jiang L."/>
            <person name="Lee J."/>
        </authorList>
    </citation>
    <scope>NUCLEOTIDE SEQUENCE</scope>
    <source>
        <strain evidence="2">AGMB 02131</strain>
    </source>
</reference>
<dbReference type="Proteomes" id="UP000602076">
    <property type="component" value="Unassembled WGS sequence"/>
</dbReference>
<evidence type="ECO:0000313" key="2">
    <source>
        <dbReference type="EMBL" id="MBD3106866.1"/>
    </source>
</evidence>
<keyword evidence="3" id="KW-1185">Reference proteome</keyword>
<organism evidence="2 3">
    <name type="scientific">Peribacillus faecalis</name>
    <dbReference type="NCBI Taxonomy" id="2772559"/>
    <lineage>
        <taxon>Bacteria</taxon>
        <taxon>Bacillati</taxon>
        <taxon>Bacillota</taxon>
        <taxon>Bacilli</taxon>
        <taxon>Bacillales</taxon>
        <taxon>Bacillaceae</taxon>
        <taxon>Peribacillus</taxon>
    </lineage>
</organism>
<proteinExistence type="predicted"/>
<comment type="caution">
    <text evidence="2">The sequence shown here is derived from an EMBL/GenBank/DDBJ whole genome shotgun (WGS) entry which is preliminary data.</text>
</comment>
<accession>A0A927H9Y1</accession>
<dbReference type="SUPFAM" id="SSF50475">
    <property type="entry name" value="FMN-binding split barrel"/>
    <property type="match status" value="1"/>
</dbReference>
<sequence>MANIVEDQLFQPLLSELQKKQFVILSTVDFESGAPDVNAISWVYAKDERTIVFAVAAKSKIVQNIERSNQAVITLIANESTYSISGETSVKKQLIEGITLKLSLIELHIKEVRDVMFYGSKIVSKPQYETTYDQEAADKLDLQVIEALRQA</sequence>
<dbReference type="Gene3D" id="2.30.110.10">
    <property type="entry name" value="Electron Transport, Fmn-binding Protein, Chain A"/>
    <property type="match status" value="1"/>
</dbReference>
<dbReference type="RefSeq" id="WP_190996408.1">
    <property type="nucleotide sequence ID" value="NZ_JACXSI010000001.1"/>
</dbReference>
<feature type="domain" description="Pyridoxamine 5'-phosphate oxidase N-terminal" evidence="1">
    <location>
        <begin position="16"/>
        <end position="90"/>
    </location>
</feature>
<dbReference type="InterPro" id="IPR012349">
    <property type="entry name" value="Split_barrel_FMN-bd"/>
</dbReference>
<dbReference type="NCBIfam" id="NF005232">
    <property type="entry name" value="PRK06733.1"/>
    <property type="match status" value="1"/>
</dbReference>
<protein>
    <submittedName>
        <fullName evidence="2">Pyridoxamine 5'-phosphate oxidase family protein</fullName>
    </submittedName>
</protein>
<dbReference type="Pfam" id="PF01243">
    <property type="entry name" value="PNPOx_N"/>
    <property type="match status" value="1"/>
</dbReference>
<name>A0A927H9Y1_9BACI</name>
<gene>
    <name evidence="2" type="ORF">IEO70_00550</name>
</gene>
<dbReference type="EMBL" id="JACXSI010000001">
    <property type="protein sequence ID" value="MBD3106866.1"/>
    <property type="molecule type" value="Genomic_DNA"/>
</dbReference>
<evidence type="ECO:0000313" key="3">
    <source>
        <dbReference type="Proteomes" id="UP000602076"/>
    </source>
</evidence>
<evidence type="ECO:0000259" key="1">
    <source>
        <dbReference type="Pfam" id="PF01243"/>
    </source>
</evidence>